<accession>A0ABV6CNQ9</accession>
<protein>
    <submittedName>
        <fullName evidence="2">MarR family winged helix-turn-helix transcriptional regulator</fullName>
    </submittedName>
</protein>
<dbReference type="Pfam" id="PF01047">
    <property type="entry name" value="MarR"/>
    <property type="match status" value="1"/>
</dbReference>
<feature type="domain" description="HTH marR-type" evidence="1">
    <location>
        <begin position="63"/>
        <end position="195"/>
    </location>
</feature>
<dbReference type="SUPFAM" id="SSF46785">
    <property type="entry name" value="Winged helix' DNA-binding domain"/>
    <property type="match status" value="1"/>
</dbReference>
<dbReference type="Gene3D" id="1.10.10.10">
    <property type="entry name" value="Winged helix-like DNA-binding domain superfamily/Winged helix DNA-binding domain"/>
    <property type="match status" value="1"/>
</dbReference>
<keyword evidence="3" id="KW-1185">Reference proteome</keyword>
<reference evidence="2 3" key="1">
    <citation type="submission" date="2024-09" db="EMBL/GenBank/DDBJ databases">
        <authorList>
            <person name="Sun Q."/>
            <person name="Mori K."/>
        </authorList>
    </citation>
    <scope>NUCLEOTIDE SEQUENCE [LARGE SCALE GENOMIC DNA]</scope>
    <source>
        <strain evidence="2 3">CCM 7904</strain>
    </source>
</reference>
<dbReference type="SMART" id="SM00347">
    <property type="entry name" value="HTH_MARR"/>
    <property type="match status" value="1"/>
</dbReference>
<sequence>MRADGSAGADHAFGKLPGGSSASLIRCVCSKRTAAAMLSSRALLVRQGRACTRKEHRIPLHFSEFLPYQLGVAATKISRRFAALYRAEAGLTIPEWRGLTHLDHSGPASVCDITARVHLDKGIVSRAATRLEQGGIVSISDHETDRRAVVLYLTDKSRALMQRLRRIADASQAQLLQDLQDDASLLQQALKRIIKEPSA</sequence>
<evidence type="ECO:0000313" key="2">
    <source>
        <dbReference type="EMBL" id="MFC0202057.1"/>
    </source>
</evidence>
<evidence type="ECO:0000259" key="1">
    <source>
        <dbReference type="PROSITE" id="PS50995"/>
    </source>
</evidence>
<dbReference type="PANTHER" id="PTHR33164">
    <property type="entry name" value="TRANSCRIPTIONAL REGULATOR, MARR FAMILY"/>
    <property type="match status" value="1"/>
</dbReference>
<dbReference type="Proteomes" id="UP001589795">
    <property type="component" value="Unassembled WGS sequence"/>
</dbReference>
<organism evidence="2 3">
    <name type="scientific">Paracoccus rhizosphaerae</name>
    <dbReference type="NCBI Taxonomy" id="1133347"/>
    <lineage>
        <taxon>Bacteria</taxon>
        <taxon>Pseudomonadati</taxon>
        <taxon>Pseudomonadota</taxon>
        <taxon>Alphaproteobacteria</taxon>
        <taxon>Rhodobacterales</taxon>
        <taxon>Paracoccaceae</taxon>
        <taxon>Paracoccus</taxon>
    </lineage>
</organism>
<dbReference type="InterPro" id="IPR000835">
    <property type="entry name" value="HTH_MarR-typ"/>
</dbReference>
<evidence type="ECO:0000313" key="3">
    <source>
        <dbReference type="Proteomes" id="UP001589795"/>
    </source>
</evidence>
<dbReference type="PANTHER" id="PTHR33164:SF57">
    <property type="entry name" value="MARR-FAMILY TRANSCRIPTIONAL REGULATOR"/>
    <property type="match status" value="1"/>
</dbReference>
<dbReference type="EMBL" id="JBHLWQ010000165">
    <property type="protein sequence ID" value="MFC0202057.1"/>
    <property type="molecule type" value="Genomic_DNA"/>
</dbReference>
<dbReference type="InterPro" id="IPR036388">
    <property type="entry name" value="WH-like_DNA-bd_sf"/>
</dbReference>
<comment type="caution">
    <text evidence="2">The sequence shown here is derived from an EMBL/GenBank/DDBJ whole genome shotgun (WGS) entry which is preliminary data.</text>
</comment>
<dbReference type="PROSITE" id="PS50995">
    <property type="entry name" value="HTH_MARR_2"/>
    <property type="match status" value="1"/>
</dbReference>
<dbReference type="InterPro" id="IPR036390">
    <property type="entry name" value="WH_DNA-bd_sf"/>
</dbReference>
<name>A0ABV6CNQ9_9RHOB</name>
<dbReference type="InterPro" id="IPR039422">
    <property type="entry name" value="MarR/SlyA-like"/>
</dbReference>
<proteinExistence type="predicted"/>
<gene>
    <name evidence="2" type="ORF">ACFFIZ_17520</name>
</gene>
<dbReference type="RefSeq" id="WP_265508684.1">
    <property type="nucleotide sequence ID" value="NZ_JAOTBE010000100.1"/>
</dbReference>